<dbReference type="Pfam" id="PF01541">
    <property type="entry name" value="GIY-YIG"/>
    <property type="match status" value="1"/>
</dbReference>
<accession>A0A378U167</accession>
<feature type="domain" description="GIY-YIG" evidence="2">
    <location>
        <begin position="23"/>
        <end position="98"/>
    </location>
</feature>
<dbReference type="CDD" id="cd10456">
    <property type="entry name" value="GIY-YIG_UPF0213"/>
    <property type="match status" value="1"/>
</dbReference>
<protein>
    <submittedName>
        <fullName evidence="3">Putative endonuclease</fullName>
    </submittedName>
</protein>
<dbReference type="AlphaFoldDB" id="A0A378U167"/>
<proteinExistence type="inferred from homology"/>
<dbReference type="PANTHER" id="PTHR34477:SF1">
    <property type="entry name" value="UPF0213 PROTEIN YHBQ"/>
    <property type="match status" value="1"/>
</dbReference>
<evidence type="ECO:0000313" key="3">
    <source>
        <dbReference type="EMBL" id="STZ68414.1"/>
    </source>
</evidence>
<dbReference type="PROSITE" id="PS50164">
    <property type="entry name" value="GIY_YIG"/>
    <property type="match status" value="1"/>
</dbReference>
<keyword evidence="3" id="KW-0378">Hydrolase</keyword>
<evidence type="ECO:0000256" key="1">
    <source>
        <dbReference type="ARBA" id="ARBA00007435"/>
    </source>
</evidence>
<name>A0A378U167_NEIEL</name>
<dbReference type="InterPro" id="IPR000305">
    <property type="entry name" value="GIY-YIG_endonuc"/>
</dbReference>
<organism evidence="3 4">
    <name type="scientific">Neisseria elongata</name>
    <dbReference type="NCBI Taxonomy" id="495"/>
    <lineage>
        <taxon>Bacteria</taxon>
        <taxon>Pseudomonadati</taxon>
        <taxon>Pseudomonadota</taxon>
        <taxon>Betaproteobacteria</taxon>
        <taxon>Neisseriales</taxon>
        <taxon>Neisseriaceae</taxon>
        <taxon>Neisseria</taxon>
    </lineage>
</organism>
<evidence type="ECO:0000259" key="2">
    <source>
        <dbReference type="PROSITE" id="PS50164"/>
    </source>
</evidence>
<dbReference type="InterPro" id="IPR050190">
    <property type="entry name" value="UPF0213_domain"/>
</dbReference>
<reference evidence="3 4" key="1">
    <citation type="submission" date="2018-06" db="EMBL/GenBank/DDBJ databases">
        <authorList>
            <consortium name="Pathogen Informatics"/>
            <person name="Doyle S."/>
        </authorList>
    </citation>
    <scope>NUCLEOTIDE SEQUENCE [LARGE SCALE GENOMIC DNA]</scope>
    <source>
        <strain evidence="3 4">NCTC10660</strain>
    </source>
</reference>
<dbReference type="PANTHER" id="PTHR34477">
    <property type="entry name" value="UPF0213 PROTEIN YHBQ"/>
    <property type="match status" value="1"/>
</dbReference>
<dbReference type="InterPro" id="IPR035901">
    <property type="entry name" value="GIY-YIG_endonuc_sf"/>
</dbReference>
<evidence type="ECO:0000313" key="4">
    <source>
        <dbReference type="Proteomes" id="UP000254927"/>
    </source>
</evidence>
<keyword evidence="3" id="KW-0540">Nuclease</keyword>
<dbReference type="Proteomes" id="UP000254927">
    <property type="component" value="Unassembled WGS sequence"/>
</dbReference>
<keyword evidence="3" id="KW-0255">Endonuclease</keyword>
<gene>
    <name evidence="3" type="ORF">NCTC10660_01932</name>
</gene>
<dbReference type="GO" id="GO:0004519">
    <property type="term" value="F:endonuclease activity"/>
    <property type="evidence" value="ECO:0007669"/>
    <property type="project" value="UniProtKB-KW"/>
</dbReference>
<dbReference type="SUPFAM" id="SSF82771">
    <property type="entry name" value="GIY-YIG endonuclease"/>
    <property type="match status" value="1"/>
</dbReference>
<dbReference type="EMBL" id="UGQW01000002">
    <property type="protein sequence ID" value="STZ68414.1"/>
    <property type="molecule type" value="Genomic_DNA"/>
</dbReference>
<comment type="similarity">
    <text evidence="1">Belongs to the UPF0213 family.</text>
</comment>
<sequence length="114" mass="12579">MPLMNIHLPEEFSALQPETEAGGDWSVYLVLCQNGSLYCGVSNRPAERFAAHLAGRGARYTRMHKPLEMRLAADGLDRAQAQRLEAGIKKLPKTRKTALWRQSMPLCRAEGGGG</sequence>
<dbReference type="Gene3D" id="3.40.1440.10">
    <property type="entry name" value="GIY-YIG endonuclease"/>
    <property type="match status" value="1"/>
</dbReference>